<proteinExistence type="predicted"/>
<protein>
    <submittedName>
        <fullName evidence="1">Uncharacterized protein</fullName>
    </submittedName>
</protein>
<dbReference type="Pfam" id="PF16872">
    <property type="entry name" value="putAbiC"/>
    <property type="match status" value="1"/>
</dbReference>
<accession>A0ABX7C4M7</accession>
<reference evidence="1 2" key="1">
    <citation type="submission" date="2021-01" db="EMBL/GenBank/DDBJ databases">
        <title>Genome seq and assembly of Devosia sp. LEGU1.</title>
        <authorList>
            <person name="Chhetri G."/>
        </authorList>
    </citation>
    <scope>NUCLEOTIDE SEQUENCE [LARGE SCALE GENOMIC DNA]</scope>
    <source>
        <strain evidence="1 2">LEGU1</strain>
    </source>
</reference>
<evidence type="ECO:0000313" key="1">
    <source>
        <dbReference type="EMBL" id="QQR39200.1"/>
    </source>
</evidence>
<sequence>MLNTHQSVSDAAGASQFLREFSAIYKIAKRLFPIGPWTVEDRIDIAFTYTFYGINTQALSSLEMYGASEIKVVQDEVARLRDRVTKHKGWFAGHQATYSHYVRNLFAMYTLLDQSRLSDQRKLELGKVIRAKLSNYDQAVLMLNVISHLGREWVSTGITSKYKPFANVPERFFGFDQEFDMKASFPTVLFEWEKAKGKRPRYWSLELGNWKLVATNGERTR</sequence>
<name>A0ABX7C4M7_9HYPH</name>
<organism evidence="1 2">
    <name type="scientific">Devosia rhizoryzae</name>
    <dbReference type="NCBI Taxonomy" id="2774137"/>
    <lineage>
        <taxon>Bacteria</taxon>
        <taxon>Pseudomonadati</taxon>
        <taxon>Pseudomonadota</taxon>
        <taxon>Alphaproteobacteria</taxon>
        <taxon>Hyphomicrobiales</taxon>
        <taxon>Devosiaceae</taxon>
        <taxon>Devosia</taxon>
    </lineage>
</organism>
<gene>
    <name evidence="1" type="ORF">JI748_15960</name>
</gene>
<dbReference type="Proteomes" id="UP000595857">
    <property type="component" value="Chromosome"/>
</dbReference>
<dbReference type="RefSeq" id="WP_201632948.1">
    <property type="nucleotide sequence ID" value="NZ_CP068046.1"/>
</dbReference>
<dbReference type="EMBL" id="CP068046">
    <property type="protein sequence ID" value="QQR39200.1"/>
    <property type="molecule type" value="Genomic_DNA"/>
</dbReference>
<keyword evidence="2" id="KW-1185">Reference proteome</keyword>
<dbReference type="InterPro" id="IPR031709">
    <property type="entry name" value="PutAbiC"/>
</dbReference>
<evidence type="ECO:0000313" key="2">
    <source>
        <dbReference type="Proteomes" id="UP000595857"/>
    </source>
</evidence>